<dbReference type="VEuPathDB" id="VectorBase:CQUJHB014077"/>
<dbReference type="Pfam" id="PF00089">
    <property type="entry name" value="Trypsin"/>
    <property type="match status" value="2"/>
</dbReference>
<reference evidence="3" key="1">
    <citation type="submission" date="2007-03" db="EMBL/GenBank/DDBJ databases">
        <title>Annotation of Culex pipiens quinquefasciatus.</title>
        <authorList>
            <consortium name="The Broad Institute Genome Sequencing Platform"/>
            <person name="Atkinson P.W."/>
            <person name="Hemingway J."/>
            <person name="Christensen B.M."/>
            <person name="Higgs S."/>
            <person name="Kodira C."/>
            <person name="Hannick L."/>
            <person name="Megy K."/>
            <person name="O'Leary S."/>
            <person name="Pearson M."/>
            <person name="Haas B.J."/>
            <person name="Mauceli E."/>
            <person name="Wortman J.R."/>
            <person name="Lee N.H."/>
            <person name="Guigo R."/>
            <person name="Stanke M."/>
            <person name="Alvarado L."/>
            <person name="Amedeo P."/>
            <person name="Antoine C.H."/>
            <person name="Arensburger P."/>
            <person name="Bidwell S.L."/>
            <person name="Crawford M."/>
            <person name="Camaro F."/>
            <person name="Devon K."/>
            <person name="Engels R."/>
            <person name="Hammond M."/>
            <person name="Howarth C."/>
            <person name="Koehrsen M."/>
            <person name="Lawson D."/>
            <person name="Montgomery P."/>
            <person name="Nene V."/>
            <person name="Nusbaum C."/>
            <person name="Puiu D."/>
            <person name="Romero-Severson J."/>
            <person name="Severson D.W."/>
            <person name="Shumway M."/>
            <person name="Sisk P."/>
            <person name="Stolte C."/>
            <person name="Zeng Q."/>
            <person name="Eisenstadt E."/>
            <person name="Fraser-Liggett C."/>
            <person name="Strausberg R."/>
            <person name="Galagan J."/>
            <person name="Birren B."/>
            <person name="Collins F.H."/>
        </authorList>
    </citation>
    <scope>NUCLEOTIDE SEQUENCE [LARGE SCALE GENOMIC DNA]</scope>
    <source>
        <strain evidence="3">JHB</strain>
    </source>
</reference>
<sequence>MINGFTLSALKTESYECGIRKVNSSQEISSENGATYPDQWPWHAAIYQRRPRSTFVFVCGGTLVSAKFVLTAGLCILDGDGNLPDIQNLFIRLGVFNLNAPSLNTGQHRWVSRIHQVYRKHADGRFLVTLLELSSRVVFTDYVQPACIYQLEGIDNRMTFTWPFGTTVGWGQTWDDREAVLKSSTLRVPLLLDCFDHDRVFRGNSLFCAGSANGTDLCQKDSGNGLYVELRGVWHVAAVVSFTPQSTNNHCRTDSFVGLTILYDSMMWISSVTKLPYLIEEIIVKDGREFDPTKSYRNLLPRHCGSFLQNRITKGKTAPLFAYPWMAFLANRLKDVDKVKFICAGSLINKRYVLTARRCTSFNDLP</sequence>
<dbReference type="FunCoup" id="B0W9G1">
    <property type="interactions" value="15"/>
</dbReference>
<dbReference type="InParanoid" id="B0W9G1"/>
<dbReference type="InterPro" id="IPR051333">
    <property type="entry name" value="CLIP_Serine_Protease"/>
</dbReference>
<proteinExistence type="inferred from homology"/>
<reference evidence="4" key="2">
    <citation type="submission" date="2021-02" db="UniProtKB">
        <authorList>
            <consortium name="EnsemblMetazoa"/>
        </authorList>
    </citation>
    <scope>IDENTIFICATION</scope>
    <source>
        <strain evidence="4">JHB</strain>
    </source>
</reference>
<dbReference type="KEGG" id="cqu:CpipJ_CPIJ003772"/>
<evidence type="ECO:0000256" key="1">
    <source>
        <dbReference type="ARBA" id="ARBA00024195"/>
    </source>
</evidence>
<feature type="domain" description="Peptidase S1" evidence="2">
    <location>
        <begin position="1"/>
        <end position="274"/>
    </location>
</feature>
<dbReference type="SUPFAM" id="SSF50494">
    <property type="entry name" value="Trypsin-like serine proteases"/>
    <property type="match status" value="2"/>
</dbReference>
<evidence type="ECO:0000313" key="4">
    <source>
        <dbReference type="EnsemblMetazoa" id="CPIJ003772-PA"/>
    </source>
</evidence>
<dbReference type="InterPro" id="IPR001254">
    <property type="entry name" value="Trypsin_dom"/>
</dbReference>
<dbReference type="InterPro" id="IPR043504">
    <property type="entry name" value="Peptidase_S1_PA_chymotrypsin"/>
</dbReference>
<evidence type="ECO:0000259" key="2">
    <source>
        <dbReference type="PROSITE" id="PS50240"/>
    </source>
</evidence>
<keyword evidence="5" id="KW-1185">Reference proteome</keyword>
<dbReference type="GO" id="GO:0006508">
    <property type="term" value="P:proteolysis"/>
    <property type="evidence" value="ECO:0007669"/>
    <property type="project" value="InterPro"/>
</dbReference>
<comment type="similarity">
    <text evidence="1">Belongs to the peptidase S1 family. CLIP subfamily.</text>
</comment>
<organism>
    <name type="scientific">Culex quinquefasciatus</name>
    <name type="common">Southern house mosquito</name>
    <name type="synonym">Culex pungens</name>
    <dbReference type="NCBI Taxonomy" id="7176"/>
    <lineage>
        <taxon>Eukaryota</taxon>
        <taxon>Metazoa</taxon>
        <taxon>Ecdysozoa</taxon>
        <taxon>Arthropoda</taxon>
        <taxon>Hexapoda</taxon>
        <taxon>Insecta</taxon>
        <taxon>Pterygota</taxon>
        <taxon>Neoptera</taxon>
        <taxon>Endopterygota</taxon>
        <taxon>Diptera</taxon>
        <taxon>Nematocera</taxon>
        <taxon>Culicoidea</taxon>
        <taxon>Culicidae</taxon>
        <taxon>Culicinae</taxon>
        <taxon>Culicini</taxon>
        <taxon>Culex</taxon>
        <taxon>Culex</taxon>
    </lineage>
</organism>
<dbReference type="EMBL" id="DS231864">
    <property type="protein sequence ID" value="EDS40186.1"/>
    <property type="molecule type" value="Genomic_DNA"/>
</dbReference>
<dbReference type="VEuPathDB" id="VectorBase:CPIJ003772"/>
<evidence type="ECO:0000313" key="3">
    <source>
        <dbReference type="EMBL" id="EDS40186.1"/>
    </source>
</evidence>
<dbReference type="Gene3D" id="2.40.10.10">
    <property type="entry name" value="Trypsin-like serine proteases"/>
    <property type="match status" value="3"/>
</dbReference>
<accession>B0W9G1</accession>
<evidence type="ECO:0000313" key="5">
    <source>
        <dbReference type="Proteomes" id="UP000002320"/>
    </source>
</evidence>
<dbReference type="SMART" id="SM00020">
    <property type="entry name" value="Tryp_SPc"/>
    <property type="match status" value="1"/>
</dbReference>
<gene>
    <name evidence="4" type="primary">6035109</name>
    <name evidence="3" type="ORF">CpipJ_CPIJ003772</name>
</gene>
<dbReference type="eggNOG" id="KOG3627">
    <property type="taxonomic scope" value="Eukaryota"/>
</dbReference>
<dbReference type="GO" id="GO:0004252">
    <property type="term" value="F:serine-type endopeptidase activity"/>
    <property type="evidence" value="ECO:0007669"/>
    <property type="project" value="InterPro"/>
</dbReference>
<dbReference type="PANTHER" id="PTHR24260:SF136">
    <property type="entry name" value="GH08193P-RELATED"/>
    <property type="match status" value="1"/>
</dbReference>
<dbReference type="PROSITE" id="PS50240">
    <property type="entry name" value="TRYPSIN_DOM"/>
    <property type="match status" value="1"/>
</dbReference>
<name>B0W9G1_CULQU</name>
<dbReference type="InterPro" id="IPR009003">
    <property type="entry name" value="Peptidase_S1_PA"/>
</dbReference>
<dbReference type="OrthoDB" id="547031at2759"/>
<dbReference type="Proteomes" id="UP000002320">
    <property type="component" value="Unassembled WGS sequence"/>
</dbReference>
<dbReference type="AlphaFoldDB" id="B0W9G1"/>
<dbReference type="PANTHER" id="PTHR24260">
    <property type="match status" value="1"/>
</dbReference>
<protein>
    <recommendedName>
        <fullName evidence="2">Peptidase S1 domain-containing protein</fullName>
    </recommendedName>
</protein>
<dbReference type="EnsemblMetazoa" id="CPIJ003772-RA">
    <property type="protein sequence ID" value="CPIJ003772-PA"/>
    <property type="gene ID" value="CPIJ003772"/>
</dbReference>
<dbReference type="HOGENOM" id="CLU_006842_0_5_1"/>